<dbReference type="Pfam" id="PF13473">
    <property type="entry name" value="Cupredoxin_1"/>
    <property type="match status" value="1"/>
</dbReference>
<evidence type="ECO:0000259" key="2">
    <source>
        <dbReference type="PROSITE" id="PS50846"/>
    </source>
</evidence>
<sequence>MSNEKIHIKGMHCRSCEILIEEELKKIKGINNVTVSHKDGIADIIFEDKLNYFDVKNAVENAGYCIGESAKLPFISKNKRDYLDLGLAFFIATVLFIITKKLGLFELANTVKGSYSSLPVVFIIGLVAGISTCMALVGGLVLGISAKFSKQNPQSSRIDKFVPHVYFNLGRIISYFIFGGIIGLAGSFFQLSTSVLGLLTISVGLVMLLLGSQLIDIFPFLKRISFTLPKGIYKLLGIKKKIEGEYSNKGASLLGASTFFLPCGFTQAMQLYAISTGSALQGALTLGVFALGTTPGILSIGGLTSIVKGESSKLFFKTAGVIVMLLAIFNVSNGLNLLGIKPVFATNPHSSIDKNVRIVKGVQVVNMTQKANGYSPNKFTIIKGVPVRWIVTSESIYSCASSIVSQQLGIRASLKLGKNIFEFTPTETGIIRFSCSMGMYNGSFTVVDDSRFDTSLKLQDSLSTTAPNAPSCGSSGGCGCGGGSKKNLTPTTGEVLTVGKTQVLKATYSVNTDIKPNKFSVKVGIPVKLQIEALENGQGCMGSVTLPGLSEIVEGFSKGKTVVFEFTPTKTGTFPITCAMGIPRGEIVVK</sequence>
<organism evidence="3 4">
    <name type="scientific">Candidatus Woesebacteria bacterium GW2011_GWC2_31_9</name>
    <dbReference type="NCBI Taxonomy" id="1618586"/>
    <lineage>
        <taxon>Bacteria</taxon>
        <taxon>Candidatus Woeseibacteriota</taxon>
    </lineage>
</organism>
<dbReference type="PATRIC" id="fig|1618586.3.peg.347"/>
<feature type="transmembrane region" description="Helical" evidence="1">
    <location>
        <begin position="250"/>
        <end position="274"/>
    </location>
</feature>
<feature type="domain" description="HMA" evidence="2">
    <location>
        <begin position="2"/>
        <end position="67"/>
    </location>
</feature>
<dbReference type="Proteomes" id="UP000034803">
    <property type="component" value="Unassembled WGS sequence"/>
</dbReference>
<keyword evidence="1" id="KW-0812">Transmembrane</keyword>
<dbReference type="GO" id="GO:0046872">
    <property type="term" value="F:metal ion binding"/>
    <property type="evidence" value="ECO:0007669"/>
    <property type="project" value="InterPro"/>
</dbReference>
<proteinExistence type="predicted"/>
<feature type="transmembrane region" description="Helical" evidence="1">
    <location>
        <begin position="119"/>
        <end position="144"/>
    </location>
</feature>
<dbReference type="Pfam" id="PF00403">
    <property type="entry name" value="HMA"/>
    <property type="match status" value="1"/>
</dbReference>
<dbReference type="PANTHER" id="PTHR42208">
    <property type="entry name" value="HEAVY METAL TRANSPORTER-RELATED"/>
    <property type="match status" value="1"/>
</dbReference>
<name>A0A0G0AZ18_9BACT</name>
<dbReference type="InterPro" id="IPR006121">
    <property type="entry name" value="HMA_dom"/>
</dbReference>
<dbReference type="CDD" id="cd00371">
    <property type="entry name" value="HMA"/>
    <property type="match status" value="1"/>
</dbReference>
<dbReference type="AlphaFoldDB" id="A0A0G0AZ18"/>
<feature type="transmembrane region" description="Helical" evidence="1">
    <location>
        <begin position="314"/>
        <end position="332"/>
    </location>
</feature>
<keyword evidence="1" id="KW-1133">Transmembrane helix</keyword>
<dbReference type="InterPro" id="IPR028096">
    <property type="entry name" value="EfeO_Cupredoxin"/>
</dbReference>
<reference evidence="3 4" key="1">
    <citation type="journal article" date="2015" name="Nature">
        <title>rRNA introns, odd ribosomes, and small enigmatic genomes across a large radiation of phyla.</title>
        <authorList>
            <person name="Brown C.T."/>
            <person name="Hug L.A."/>
            <person name="Thomas B.C."/>
            <person name="Sharon I."/>
            <person name="Castelle C.J."/>
            <person name="Singh A."/>
            <person name="Wilkins M.J."/>
            <person name="Williams K.H."/>
            <person name="Banfield J.F."/>
        </authorList>
    </citation>
    <scope>NUCLEOTIDE SEQUENCE [LARGE SCALE GENOMIC DNA]</scope>
</reference>
<protein>
    <recommendedName>
        <fullName evidence="2">HMA domain-containing protein</fullName>
    </recommendedName>
</protein>
<dbReference type="SUPFAM" id="SSF55008">
    <property type="entry name" value="HMA, heavy metal-associated domain"/>
    <property type="match status" value="1"/>
</dbReference>
<dbReference type="InterPro" id="IPR036163">
    <property type="entry name" value="HMA_dom_sf"/>
</dbReference>
<dbReference type="Pfam" id="PF13386">
    <property type="entry name" value="DsbD_2"/>
    <property type="match status" value="1"/>
</dbReference>
<dbReference type="InterPro" id="IPR039447">
    <property type="entry name" value="UreH-like_TM_dom"/>
</dbReference>
<dbReference type="Gene3D" id="3.30.70.100">
    <property type="match status" value="1"/>
</dbReference>
<evidence type="ECO:0000313" key="3">
    <source>
        <dbReference type="EMBL" id="KKP31795.1"/>
    </source>
</evidence>
<accession>A0A0G0AZ18</accession>
<dbReference type="PROSITE" id="PS50846">
    <property type="entry name" value="HMA_2"/>
    <property type="match status" value="1"/>
</dbReference>
<comment type="caution">
    <text evidence="3">The sequence shown here is derived from an EMBL/GenBank/DDBJ whole genome shotgun (WGS) entry which is preliminary data.</text>
</comment>
<feature type="transmembrane region" description="Helical" evidence="1">
    <location>
        <begin position="82"/>
        <end position="99"/>
    </location>
</feature>
<gene>
    <name evidence="3" type="ORF">UR21_C0005G0017</name>
</gene>
<feature type="transmembrane region" description="Helical" evidence="1">
    <location>
        <begin position="286"/>
        <end position="307"/>
    </location>
</feature>
<keyword evidence="1" id="KW-0472">Membrane</keyword>
<feature type="transmembrane region" description="Helical" evidence="1">
    <location>
        <begin position="165"/>
        <end position="189"/>
    </location>
</feature>
<dbReference type="SUPFAM" id="SSF49503">
    <property type="entry name" value="Cupredoxins"/>
    <property type="match status" value="2"/>
</dbReference>
<dbReference type="Gene3D" id="2.60.40.420">
    <property type="entry name" value="Cupredoxins - blue copper proteins"/>
    <property type="match status" value="2"/>
</dbReference>
<dbReference type="EMBL" id="LBOI01000005">
    <property type="protein sequence ID" value="KKP31795.1"/>
    <property type="molecule type" value="Genomic_DNA"/>
</dbReference>
<feature type="transmembrane region" description="Helical" evidence="1">
    <location>
        <begin position="195"/>
        <end position="221"/>
    </location>
</feature>
<dbReference type="PANTHER" id="PTHR42208:SF1">
    <property type="entry name" value="HEAVY METAL TRANSPORTER"/>
    <property type="match status" value="1"/>
</dbReference>
<evidence type="ECO:0000256" key="1">
    <source>
        <dbReference type="SAM" id="Phobius"/>
    </source>
</evidence>
<evidence type="ECO:0000313" key="4">
    <source>
        <dbReference type="Proteomes" id="UP000034803"/>
    </source>
</evidence>
<dbReference type="InterPro" id="IPR008972">
    <property type="entry name" value="Cupredoxin"/>
</dbReference>